<dbReference type="EMBL" id="UGQY01000004">
    <property type="protein sequence ID" value="SUA04771.1"/>
    <property type="molecule type" value="Genomic_DNA"/>
</dbReference>
<sequence length="57" mass="5946">MDMTARREAINLIIGALMLVAAAMIVTEAQEHAQHSPSVSVGEHYDAGSVEAALPGN</sequence>
<organism evidence="1 2">
    <name type="scientific">Mycolicibacterium fortuitum</name>
    <name type="common">Mycobacterium fortuitum</name>
    <dbReference type="NCBI Taxonomy" id="1766"/>
    <lineage>
        <taxon>Bacteria</taxon>
        <taxon>Bacillati</taxon>
        <taxon>Actinomycetota</taxon>
        <taxon>Actinomycetes</taxon>
        <taxon>Mycobacteriales</taxon>
        <taxon>Mycobacteriaceae</taxon>
        <taxon>Mycolicibacterium</taxon>
    </lineage>
</organism>
<evidence type="ECO:0000313" key="1">
    <source>
        <dbReference type="EMBL" id="SUA04771.1"/>
    </source>
</evidence>
<gene>
    <name evidence="1" type="ORF">NCTC1542_06279</name>
</gene>
<protein>
    <submittedName>
        <fullName evidence="1">Uncharacterized protein</fullName>
    </submittedName>
</protein>
<accession>A0A378V4T2</accession>
<dbReference type="Proteomes" id="UP000255389">
    <property type="component" value="Unassembled WGS sequence"/>
</dbReference>
<reference evidence="1 2" key="1">
    <citation type="submission" date="2018-06" db="EMBL/GenBank/DDBJ databases">
        <authorList>
            <consortium name="Pathogen Informatics"/>
            <person name="Doyle S."/>
        </authorList>
    </citation>
    <scope>NUCLEOTIDE SEQUENCE [LARGE SCALE GENOMIC DNA]</scope>
    <source>
        <strain evidence="1 2">NCTC1542</strain>
    </source>
</reference>
<proteinExistence type="predicted"/>
<name>A0A378V4T2_MYCFO</name>
<evidence type="ECO:0000313" key="2">
    <source>
        <dbReference type="Proteomes" id="UP000255389"/>
    </source>
</evidence>
<dbReference type="AlphaFoldDB" id="A0A378V4T2"/>